<dbReference type="EMBL" id="JABANO010026228">
    <property type="protein sequence ID" value="KAF4718911.1"/>
    <property type="molecule type" value="Genomic_DNA"/>
</dbReference>
<feature type="compositionally biased region" description="Polar residues" evidence="1">
    <location>
        <begin position="850"/>
        <end position="861"/>
    </location>
</feature>
<organism evidence="4 5">
    <name type="scientific">Perkinsus olseni</name>
    <name type="common">Perkinsus atlanticus</name>
    <dbReference type="NCBI Taxonomy" id="32597"/>
    <lineage>
        <taxon>Eukaryota</taxon>
        <taxon>Sar</taxon>
        <taxon>Alveolata</taxon>
        <taxon>Perkinsozoa</taxon>
        <taxon>Perkinsea</taxon>
        <taxon>Perkinsida</taxon>
        <taxon>Perkinsidae</taxon>
        <taxon>Perkinsus</taxon>
    </lineage>
</organism>
<feature type="compositionally biased region" description="Basic and acidic residues" evidence="1">
    <location>
        <begin position="600"/>
        <end position="623"/>
    </location>
</feature>
<protein>
    <recommendedName>
        <fullName evidence="3">C2 tensin-type domain-containing protein</fullName>
    </recommendedName>
</protein>
<keyword evidence="5" id="KW-1185">Reference proteome</keyword>
<dbReference type="GO" id="GO:0016314">
    <property type="term" value="F:phosphatidylinositol-3,4,5-trisphosphate 3-phosphatase activity"/>
    <property type="evidence" value="ECO:0007669"/>
    <property type="project" value="TreeGrafter"/>
</dbReference>
<dbReference type="InterPro" id="IPR051281">
    <property type="entry name" value="Dual-spec_lipid-protein_phosph"/>
</dbReference>
<dbReference type="AlphaFoldDB" id="A0A7J6REY3"/>
<gene>
    <name evidence="4" type="ORF">FOZ63_029101</name>
</gene>
<feature type="region of interest" description="Disordered" evidence="1">
    <location>
        <begin position="690"/>
        <end position="711"/>
    </location>
</feature>
<evidence type="ECO:0000259" key="3">
    <source>
        <dbReference type="PROSITE" id="PS51182"/>
    </source>
</evidence>
<evidence type="ECO:0000256" key="2">
    <source>
        <dbReference type="SAM" id="SignalP"/>
    </source>
</evidence>
<dbReference type="PROSITE" id="PS51182">
    <property type="entry name" value="C2_TENSIN"/>
    <property type="match status" value="1"/>
</dbReference>
<evidence type="ECO:0000313" key="4">
    <source>
        <dbReference type="EMBL" id="KAF4718911.1"/>
    </source>
</evidence>
<dbReference type="GO" id="GO:0005829">
    <property type="term" value="C:cytosol"/>
    <property type="evidence" value="ECO:0007669"/>
    <property type="project" value="TreeGrafter"/>
</dbReference>
<dbReference type="InterPro" id="IPR029021">
    <property type="entry name" value="Prot-tyrosine_phosphatase-like"/>
</dbReference>
<feature type="chain" id="PRO_5029469527" description="C2 tensin-type domain-containing protein" evidence="2">
    <location>
        <begin position="23"/>
        <end position="917"/>
    </location>
</feature>
<sequence length="917" mass="102316">MVAFVPTCLILSASPPFLVTRAQDVGDFTHKGSFYTMTYKVNEDEQVTFDLDVPRVRVTGNALKFGPYPLQYAPIRRHSNTYRIDFDKSNISCSSKAALEWYWETFFKNNGIIDVDGPYLPAAGDIHLCYLTVLMILPSYHGITTDFRNRLHKLKRKGYAAVTGMCVYEKPDQTMLSFKVTSTVKPEEDVLIEIEFRGEDCMKSSAVGGHRDDSISPSRIARGLSPCLELSRDDLDVDQLADRIVLMRSPWQMPSDRMAHRNNIDVVSEYLLERYGCNFAVWNIGRSQRSLVEPEKFRNQVLNFALPTTEVKGQSLAVAPPSIELLTRFCSSLMFWLQLDRTRFVAVIHCRDTSPTTLLFIIAALVSTGVCAEVKDAVAYLRERYAVGSEAATGLSSVLRSSSSIERDYSLESSRSTIKFIEPSNWPQSLQRYAKYFQKMVTADAGVSRRASTFLLKMVIIDHFVPPASDIFVEVGELVLDPSEQYKSEIGLLATDNTYAVVDSDETAGSLTVDMTHAGEFTVVLKGDVGIVLKSRTKSRLALRYYFNTAFVGSGDGEGEIMVLTREDMDIAGLRIDEIPQDFKITLLLNKWTIKDQERFEDRKRKRAEDEAAAKGEHLERRRSISAGSGDGSPVTQRRVGKLSDVSPSGVRKGSDWSTVTLNRETSSLHRPRGDGRVFFDHHMLADSVRAKSRHHSDSSSGSNLTPSQRSCDPVVALMDRGYERLHAGVSLEVSDMNLFEAYAFCERYFPLSAAATSRSNGRAVSRASSLAFPPGVLPAAAAAEEDSLIDDFNRLHFFGPFSRGEGRRALGRLSSVYDDDVMGGHRRASSPASQRSFRSSLPPGRGYAETNTESISSSEAARCATQSEDLALVERSHYQGSRRQSVASRVLDDDDDDEYHLLDSSGGWFRMRYMSH</sequence>
<feature type="region of interest" description="Disordered" evidence="1">
    <location>
        <begin position="822"/>
        <end position="861"/>
    </location>
</feature>
<feature type="compositionally biased region" description="Polar residues" evidence="1">
    <location>
        <begin position="656"/>
        <end position="666"/>
    </location>
</feature>
<dbReference type="Gene3D" id="3.90.190.10">
    <property type="entry name" value="Protein tyrosine phosphatase superfamily"/>
    <property type="match status" value="1"/>
</dbReference>
<dbReference type="PANTHER" id="PTHR12305:SF60">
    <property type="entry name" value="PHOSPHATIDYLINOSITOL 3,4,5-TRISPHOSPHATE 3-PHOSPHATASE TPTE2-RELATED"/>
    <property type="match status" value="1"/>
</dbReference>
<reference evidence="4 5" key="1">
    <citation type="submission" date="2020-04" db="EMBL/GenBank/DDBJ databases">
        <title>Perkinsus olseni comparative genomics.</title>
        <authorList>
            <person name="Bogema D.R."/>
        </authorList>
    </citation>
    <scope>NUCLEOTIDE SEQUENCE [LARGE SCALE GENOMIC DNA]</scope>
    <source>
        <strain evidence="4 5">ATCC PRA-207</strain>
    </source>
</reference>
<dbReference type="PANTHER" id="PTHR12305">
    <property type="entry name" value="PHOSPHATASE WITH HOMOLOGY TO TENSIN"/>
    <property type="match status" value="1"/>
</dbReference>
<proteinExistence type="predicted"/>
<keyword evidence="2" id="KW-0732">Signal</keyword>
<evidence type="ECO:0000256" key="1">
    <source>
        <dbReference type="SAM" id="MobiDB-lite"/>
    </source>
</evidence>
<accession>A0A7J6REY3</accession>
<feature type="domain" description="C2 tensin-type" evidence="3">
    <location>
        <begin position="452"/>
        <end position="592"/>
    </location>
</feature>
<evidence type="ECO:0000313" key="5">
    <source>
        <dbReference type="Proteomes" id="UP000553632"/>
    </source>
</evidence>
<name>A0A7J6REY3_PEROL</name>
<dbReference type="InterPro" id="IPR014020">
    <property type="entry name" value="Tensin_C2-dom"/>
</dbReference>
<feature type="compositionally biased region" description="Low complexity" evidence="1">
    <location>
        <begin position="830"/>
        <end position="841"/>
    </location>
</feature>
<feature type="signal peptide" evidence="2">
    <location>
        <begin position="1"/>
        <end position="22"/>
    </location>
</feature>
<feature type="region of interest" description="Disordered" evidence="1">
    <location>
        <begin position="600"/>
        <end position="675"/>
    </location>
</feature>
<feature type="non-terminal residue" evidence="4">
    <location>
        <position position="1"/>
    </location>
</feature>
<comment type="caution">
    <text evidence="4">The sequence shown here is derived from an EMBL/GenBank/DDBJ whole genome shotgun (WGS) entry which is preliminary data.</text>
</comment>
<dbReference type="Proteomes" id="UP000553632">
    <property type="component" value="Unassembled WGS sequence"/>
</dbReference>